<keyword evidence="5" id="KW-0830">Ubiquinone</keyword>
<evidence type="ECO:0000313" key="5">
    <source>
        <dbReference type="EMBL" id="CUS01889.1"/>
    </source>
</evidence>
<dbReference type="InterPro" id="IPR004033">
    <property type="entry name" value="UbiE/COQ5_MeTrFase"/>
</dbReference>
<evidence type="ECO:0000256" key="3">
    <source>
        <dbReference type="ARBA" id="ARBA00022691"/>
    </source>
</evidence>
<evidence type="ECO:0000256" key="1">
    <source>
        <dbReference type="ARBA" id="ARBA00022603"/>
    </source>
</evidence>
<dbReference type="PANTHER" id="PTHR43591">
    <property type="entry name" value="METHYLTRANSFERASE"/>
    <property type="match status" value="1"/>
</dbReference>
<keyword evidence="6" id="KW-1185">Reference proteome</keyword>
<dbReference type="GO" id="GO:0008168">
    <property type="term" value="F:methyltransferase activity"/>
    <property type="evidence" value="ECO:0007669"/>
    <property type="project" value="UniProtKB-KW"/>
</dbReference>
<dbReference type="InterPro" id="IPR029063">
    <property type="entry name" value="SAM-dependent_MTases_sf"/>
</dbReference>
<dbReference type="PROSITE" id="PS51608">
    <property type="entry name" value="SAM_MT_UBIE"/>
    <property type="match status" value="1"/>
</dbReference>
<dbReference type="CDD" id="cd02440">
    <property type="entry name" value="AdoMet_MTases"/>
    <property type="match status" value="1"/>
</dbReference>
<dbReference type="InterPro" id="IPR041698">
    <property type="entry name" value="Methyltransf_25"/>
</dbReference>
<dbReference type="Pfam" id="PF13649">
    <property type="entry name" value="Methyltransf_25"/>
    <property type="match status" value="1"/>
</dbReference>
<evidence type="ECO:0000256" key="2">
    <source>
        <dbReference type="ARBA" id="ARBA00022679"/>
    </source>
</evidence>
<dbReference type="PANTHER" id="PTHR43591:SF24">
    <property type="entry name" value="2-METHOXY-6-POLYPRENYL-1,4-BENZOQUINOL METHYLASE, MITOCHONDRIAL"/>
    <property type="match status" value="1"/>
</dbReference>
<feature type="domain" description="Methyltransferase" evidence="4">
    <location>
        <begin position="54"/>
        <end position="150"/>
    </location>
</feature>
<keyword evidence="3" id="KW-0949">S-adenosyl-L-methionine</keyword>
<dbReference type="KEGG" id="pbf:CFX0092_A0008"/>
<keyword evidence="2" id="KW-0808">Transferase</keyword>
<organism evidence="5 6">
    <name type="scientific">Candidatus Promineifilum breve</name>
    <dbReference type="NCBI Taxonomy" id="1806508"/>
    <lineage>
        <taxon>Bacteria</taxon>
        <taxon>Bacillati</taxon>
        <taxon>Chloroflexota</taxon>
        <taxon>Ardenticatenia</taxon>
        <taxon>Candidatus Promineifilales</taxon>
        <taxon>Candidatus Promineifilaceae</taxon>
        <taxon>Candidatus Promineifilum</taxon>
    </lineage>
</organism>
<dbReference type="EMBL" id="LN890655">
    <property type="protein sequence ID" value="CUS01889.1"/>
    <property type="molecule type" value="Genomic_DNA"/>
</dbReference>
<dbReference type="Proteomes" id="UP000215027">
    <property type="component" value="Chromosome I"/>
</dbReference>
<dbReference type="Gene3D" id="3.40.50.150">
    <property type="entry name" value="Vaccinia Virus protein VP39"/>
    <property type="match status" value="1"/>
</dbReference>
<proteinExistence type="predicted"/>
<evidence type="ECO:0000259" key="4">
    <source>
        <dbReference type="Pfam" id="PF13649"/>
    </source>
</evidence>
<name>A0A160SYX3_9CHLR</name>
<gene>
    <name evidence="5" type="ORF">CFX0092_A0008</name>
</gene>
<protein>
    <submittedName>
        <fullName evidence="5">Methylase involved in ubiquinone/menaquinone biosynthesis</fullName>
    </submittedName>
</protein>
<accession>A0A160SYX3</accession>
<dbReference type="GO" id="GO:0032259">
    <property type="term" value="P:methylation"/>
    <property type="evidence" value="ECO:0007669"/>
    <property type="project" value="UniProtKB-KW"/>
</dbReference>
<reference evidence="5" key="1">
    <citation type="submission" date="2016-01" db="EMBL/GenBank/DDBJ databases">
        <authorList>
            <person name="Mcilroy J.S."/>
            <person name="Karst M S."/>
            <person name="Albertsen M."/>
        </authorList>
    </citation>
    <scope>NUCLEOTIDE SEQUENCE</scope>
    <source>
        <strain evidence="5">Cfx-K</strain>
    </source>
</reference>
<dbReference type="SUPFAM" id="SSF53335">
    <property type="entry name" value="S-adenosyl-L-methionine-dependent methyltransferases"/>
    <property type="match status" value="1"/>
</dbReference>
<keyword evidence="1 5" id="KW-0489">Methyltransferase</keyword>
<sequence>MKEHMTEHENPVWSGEQQAARAAVADYEAALDDFLGHGAARTVDLLALQPGERVLDVACGTGAAALRAAAHVRPGGQVTGIDLSPLMIATAGEKARARGLENMSWRTGDMARLDFPDNSFDAVMCVLGLFFAQDMVAQAAELWRVVQPGGRLTVTTLGREWFAPLDSVFTAAVATIAPGTAQDYAPARTSDPAIVADILSAAGIPGVTISSETYNLPLRAPADWWRVVMGTGLRRTVLAMEAEAVARVRAHNEAWIVDNGVAAVELGFIYAVAVK</sequence>
<dbReference type="AlphaFoldDB" id="A0A160SYX3"/>
<evidence type="ECO:0000313" key="6">
    <source>
        <dbReference type="Proteomes" id="UP000215027"/>
    </source>
</evidence>